<gene>
    <name evidence="8" type="ORF">PGLA1383_LOCUS45024</name>
    <name evidence="9" type="ORF">PGLA2088_LOCUS35391</name>
</gene>
<name>A0A813KJR5_POLGL</name>
<evidence type="ECO:0000256" key="3">
    <source>
        <dbReference type="ARBA" id="ARBA00022741"/>
    </source>
</evidence>
<keyword evidence="6" id="KW-1133">Transmembrane helix</keyword>
<feature type="transmembrane region" description="Helical" evidence="6">
    <location>
        <begin position="181"/>
        <end position="201"/>
    </location>
</feature>
<dbReference type="InterPro" id="IPR030616">
    <property type="entry name" value="Aur-like"/>
</dbReference>
<evidence type="ECO:0000256" key="5">
    <source>
        <dbReference type="ARBA" id="ARBA00022840"/>
    </source>
</evidence>
<reference evidence="9" key="1">
    <citation type="submission" date="2021-02" db="EMBL/GenBank/DDBJ databases">
        <authorList>
            <person name="Dougan E. K."/>
            <person name="Rhodes N."/>
            <person name="Thang M."/>
            <person name="Chan C."/>
        </authorList>
    </citation>
    <scope>NUCLEOTIDE SEQUENCE</scope>
</reference>
<evidence type="ECO:0000256" key="4">
    <source>
        <dbReference type="ARBA" id="ARBA00022777"/>
    </source>
</evidence>
<evidence type="ECO:0000256" key="2">
    <source>
        <dbReference type="ARBA" id="ARBA00022679"/>
    </source>
</evidence>
<dbReference type="GO" id="GO:0004674">
    <property type="term" value="F:protein serine/threonine kinase activity"/>
    <property type="evidence" value="ECO:0007669"/>
    <property type="project" value="UniProtKB-KW"/>
</dbReference>
<keyword evidence="5" id="KW-0067">ATP-binding</keyword>
<keyword evidence="2" id="KW-0808">Transferase</keyword>
<dbReference type="AlphaFoldDB" id="A0A813KJR5"/>
<dbReference type="Pfam" id="PF00069">
    <property type="entry name" value="Pkinase"/>
    <property type="match status" value="1"/>
</dbReference>
<keyword evidence="4" id="KW-0418">Kinase</keyword>
<dbReference type="PANTHER" id="PTHR24350">
    <property type="entry name" value="SERINE/THREONINE-PROTEIN KINASE IAL-RELATED"/>
    <property type="match status" value="1"/>
</dbReference>
<organism evidence="9 10">
    <name type="scientific">Polarella glacialis</name>
    <name type="common">Dinoflagellate</name>
    <dbReference type="NCBI Taxonomy" id="89957"/>
    <lineage>
        <taxon>Eukaryota</taxon>
        <taxon>Sar</taxon>
        <taxon>Alveolata</taxon>
        <taxon>Dinophyceae</taxon>
        <taxon>Suessiales</taxon>
        <taxon>Suessiaceae</taxon>
        <taxon>Polarella</taxon>
    </lineage>
</organism>
<evidence type="ECO:0000256" key="6">
    <source>
        <dbReference type="SAM" id="Phobius"/>
    </source>
</evidence>
<proteinExistence type="predicted"/>
<dbReference type="InterPro" id="IPR000719">
    <property type="entry name" value="Prot_kinase_dom"/>
</dbReference>
<keyword evidence="1" id="KW-0723">Serine/threonine-protein kinase</keyword>
<evidence type="ECO:0000259" key="7">
    <source>
        <dbReference type="PROSITE" id="PS50011"/>
    </source>
</evidence>
<dbReference type="PROSITE" id="PS50011">
    <property type="entry name" value="PROTEIN_KINASE_DOM"/>
    <property type="match status" value="1"/>
</dbReference>
<comment type="caution">
    <text evidence="9">The sequence shown here is derived from an EMBL/GenBank/DDBJ whole genome shotgun (WGS) entry which is preliminary data.</text>
</comment>
<sequence length="202" mass="22156">AEVSPAPGGTGTSDMWSVGVVAYLLLVGHNPFRAAQKLREGKAVEAEVVRLVARGRHDVSSPGWLALPEDARQFIGALLKVWADARLSATEALRHPFLTKRLARCPELASLDPSWRRQSWSHLSGLQRLAWGAVARAVAEPELSPELVSGRVQPKTRRYNKQTALQTKTNRQQKQALNSNVIFGVFGGLLIIFLNFAVFVAV</sequence>
<dbReference type="OrthoDB" id="447029at2759"/>
<dbReference type="Proteomes" id="UP000654075">
    <property type="component" value="Unassembled WGS sequence"/>
</dbReference>
<keyword evidence="11" id="KW-1185">Reference proteome</keyword>
<protein>
    <recommendedName>
        <fullName evidence="7">Protein kinase domain-containing protein</fullName>
    </recommendedName>
</protein>
<evidence type="ECO:0000313" key="9">
    <source>
        <dbReference type="EMBL" id="CAE8709320.1"/>
    </source>
</evidence>
<dbReference type="Proteomes" id="UP000626109">
    <property type="component" value="Unassembled WGS sequence"/>
</dbReference>
<feature type="non-terminal residue" evidence="9">
    <location>
        <position position="1"/>
    </location>
</feature>
<dbReference type="InterPro" id="IPR011009">
    <property type="entry name" value="Kinase-like_dom_sf"/>
</dbReference>
<keyword evidence="3" id="KW-0547">Nucleotide-binding</keyword>
<evidence type="ECO:0000313" key="11">
    <source>
        <dbReference type="Proteomes" id="UP000654075"/>
    </source>
</evidence>
<dbReference type="Gene3D" id="1.10.510.10">
    <property type="entry name" value="Transferase(Phosphotransferase) domain 1"/>
    <property type="match status" value="1"/>
</dbReference>
<dbReference type="SUPFAM" id="SSF56112">
    <property type="entry name" value="Protein kinase-like (PK-like)"/>
    <property type="match status" value="1"/>
</dbReference>
<accession>A0A813KJR5</accession>
<keyword evidence="6" id="KW-0812">Transmembrane</keyword>
<feature type="domain" description="Protein kinase" evidence="7">
    <location>
        <begin position="1"/>
        <end position="98"/>
    </location>
</feature>
<dbReference type="EMBL" id="CAJNNW010031829">
    <property type="protein sequence ID" value="CAE8709320.1"/>
    <property type="molecule type" value="Genomic_DNA"/>
</dbReference>
<dbReference type="EMBL" id="CAJNNV010029380">
    <property type="protein sequence ID" value="CAE8628357.1"/>
    <property type="molecule type" value="Genomic_DNA"/>
</dbReference>
<keyword evidence="6" id="KW-0472">Membrane</keyword>
<evidence type="ECO:0000313" key="8">
    <source>
        <dbReference type="EMBL" id="CAE8628357.1"/>
    </source>
</evidence>
<dbReference type="GO" id="GO:0005524">
    <property type="term" value="F:ATP binding"/>
    <property type="evidence" value="ECO:0007669"/>
    <property type="project" value="UniProtKB-KW"/>
</dbReference>
<evidence type="ECO:0000313" key="10">
    <source>
        <dbReference type="Proteomes" id="UP000626109"/>
    </source>
</evidence>
<evidence type="ECO:0000256" key="1">
    <source>
        <dbReference type="ARBA" id="ARBA00022527"/>
    </source>
</evidence>
<feature type="transmembrane region" description="Helical" evidence="6">
    <location>
        <begin position="15"/>
        <end position="32"/>
    </location>
</feature>